<accession>A0A838L6J8</accession>
<feature type="compositionally biased region" description="Acidic residues" evidence="1">
    <location>
        <begin position="68"/>
        <end position="82"/>
    </location>
</feature>
<evidence type="ECO:0000313" key="2">
    <source>
        <dbReference type="EMBL" id="MBA2934325.1"/>
    </source>
</evidence>
<keyword evidence="3" id="KW-1185">Reference proteome</keyword>
<feature type="compositionally biased region" description="Basic and acidic residues" evidence="1">
    <location>
        <begin position="88"/>
        <end position="99"/>
    </location>
</feature>
<dbReference type="AlphaFoldDB" id="A0A838L6J8"/>
<dbReference type="Proteomes" id="UP000570166">
    <property type="component" value="Unassembled WGS sequence"/>
</dbReference>
<feature type="compositionally biased region" description="Basic and acidic residues" evidence="1">
    <location>
        <begin position="39"/>
        <end position="50"/>
    </location>
</feature>
<sequence length="236" mass="25553">MLSRSSGGTLDPIEHPVDDRRDLIEFPAASGDGHAAAEVSRHDRLGRGRDAGQPALDDPADDQRAPAAEEEDQAEGGAEQDQDGAVRIVDDGAIGRDHQPAAAGDRAIEGLRLRRVAIRAKIGHAAPVSGRWHGRAKRSGKAPPARIDDDIAQIADRRLGLASADRCRQPGDAVVSADRDQRPRFEGDARIELVDHRLVGEIIGRSAKERGQDADQASRQQDEPTYRARHHVSRRS</sequence>
<proteinExistence type="predicted"/>
<feature type="region of interest" description="Disordered" evidence="1">
    <location>
        <begin position="1"/>
        <end position="106"/>
    </location>
</feature>
<gene>
    <name evidence="2" type="ORF">HZF05_09465</name>
</gene>
<evidence type="ECO:0000256" key="1">
    <source>
        <dbReference type="SAM" id="MobiDB-lite"/>
    </source>
</evidence>
<name>A0A838L6J8_9SPHN</name>
<feature type="compositionally biased region" description="Basic residues" evidence="1">
    <location>
        <begin position="227"/>
        <end position="236"/>
    </location>
</feature>
<feature type="region of interest" description="Disordered" evidence="1">
    <location>
        <begin position="129"/>
        <end position="149"/>
    </location>
</feature>
<feature type="region of interest" description="Disordered" evidence="1">
    <location>
        <begin position="204"/>
        <end position="236"/>
    </location>
</feature>
<protein>
    <submittedName>
        <fullName evidence="2">Uncharacterized protein</fullName>
    </submittedName>
</protein>
<feature type="compositionally biased region" description="Basic and acidic residues" evidence="1">
    <location>
        <begin position="12"/>
        <end position="24"/>
    </location>
</feature>
<reference evidence="2 3" key="1">
    <citation type="submission" date="2020-07" db="EMBL/GenBank/DDBJ databases">
        <authorList>
            <person name="Sun Q."/>
        </authorList>
    </citation>
    <scope>NUCLEOTIDE SEQUENCE [LARGE SCALE GENOMIC DNA]</scope>
    <source>
        <strain evidence="2 3">CGMCC 1.13654</strain>
    </source>
</reference>
<organism evidence="2 3">
    <name type="scientific">Sphingomonas chungangi</name>
    <dbReference type="NCBI Taxonomy" id="2683589"/>
    <lineage>
        <taxon>Bacteria</taxon>
        <taxon>Pseudomonadati</taxon>
        <taxon>Pseudomonadota</taxon>
        <taxon>Alphaproteobacteria</taxon>
        <taxon>Sphingomonadales</taxon>
        <taxon>Sphingomonadaceae</taxon>
        <taxon>Sphingomonas</taxon>
    </lineage>
</organism>
<comment type="caution">
    <text evidence="2">The sequence shown here is derived from an EMBL/GenBank/DDBJ whole genome shotgun (WGS) entry which is preliminary data.</text>
</comment>
<evidence type="ECO:0000313" key="3">
    <source>
        <dbReference type="Proteomes" id="UP000570166"/>
    </source>
</evidence>
<dbReference type="EMBL" id="JACEIB010000006">
    <property type="protein sequence ID" value="MBA2934325.1"/>
    <property type="molecule type" value="Genomic_DNA"/>
</dbReference>